<evidence type="ECO:0000313" key="18">
    <source>
        <dbReference type="VGNC" id="VGNC:50466"/>
    </source>
</evidence>
<evidence type="ECO:0000256" key="1">
    <source>
        <dbReference type="ARBA" id="ARBA00004236"/>
    </source>
</evidence>
<evidence type="ECO:0000256" key="7">
    <source>
        <dbReference type="ARBA" id="ARBA00023136"/>
    </source>
</evidence>
<evidence type="ECO:0000256" key="3">
    <source>
        <dbReference type="ARBA" id="ARBA00017733"/>
    </source>
</evidence>
<dbReference type="Ensembl" id="ENSECAT00000011277.3">
    <property type="protein sequence ID" value="ENSECAP00000008798.2"/>
    <property type="gene ID" value="ENSECAG00000010965.4"/>
</dbReference>
<dbReference type="GO" id="GO:0016175">
    <property type="term" value="F:superoxide-generating NAD(P)H oxidase activity"/>
    <property type="evidence" value="ECO:0007669"/>
    <property type="project" value="Ensembl"/>
</dbReference>
<dbReference type="FunCoup" id="F7DB64">
    <property type="interactions" value="546"/>
</dbReference>
<dbReference type="GO" id="GO:0046982">
    <property type="term" value="F:protein heterodimerization activity"/>
    <property type="evidence" value="ECO:0007669"/>
    <property type="project" value="Ensembl"/>
</dbReference>
<evidence type="ECO:0000313" key="16">
    <source>
        <dbReference type="Ensembl" id="ENSECAP00000008798.2"/>
    </source>
</evidence>
<evidence type="ECO:0000256" key="4">
    <source>
        <dbReference type="ARBA" id="ARBA00022475"/>
    </source>
</evidence>
<dbReference type="GO" id="GO:0032760">
    <property type="term" value="P:positive regulation of tumor necrosis factor production"/>
    <property type="evidence" value="ECO:0007669"/>
    <property type="project" value="Ensembl"/>
</dbReference>
<dbReference type="GO" id="GO:0070257">
    <property type="term" value="P:positive regulation of mucus secretion"/>
    <property type="evidence" value="ECO:0007669"/>
    <property type="project" value="Ensembl"/>
</dbReference>
<evidence type="ECO:0000256" key="14">
    <source>
        <dbReference type="ARBA" id="ARBA00050017"/>
    </source>
</evidence>
<evidence type="ECO:0000256" key="10">
    <source>
        <dbReference type="ARBA" id="ARBA00031067"/>
    </source>
</evidence>
<name>F7DB64_HORSE</name>
<comment type="subcellular location">
    <subcellularLocation>
        <location evidence="1">Cell membrane</location>
    </subcellularLocation>
</comment>
<dbReference type="PaxDb" id="9796-ENSECAP00000008798"/>
<dbReference type="GO" id="GO:0045087">
    <property type="term" value="P:innate immune response"/>
    <property type="evidence" value="ECO:0007669"/>
    <property type="project" value="Ensembl"/>
</dbReference>
<keyword evidence="17" id="KW-1185">Reference proteome</keyword>
<gene>
    <name evidence="16 18" type="primary">CYBA</name>
</gene>
<dbReference type="GO" id="GO:0045730">
    <property type="term" value="P:respiratory burst"/>
    <property type="evidence" value="ECO:0007669"/>
    <property type="project" value="Ensembl"/>
</dbReference>
<dbReference type="GO" id="GO:1903428">
    <property type="term" value="P:positive regulation of reactive oxygen species biosynthetic process"/>
    <property type="evidence" value="ECO:0007669"/>
    <property type="project" value="Ensembl"/>
</dbReference>
<dbReference type="GO" id="GO:0020037">
    <property type="term" value="F:heme binding"/>
    <property type="evidence" value="ECO:0007669"/>
    <property type="project" value="InterPro"/>
</dbReference>
<comment type="subunit">
    <text evidence="14">Component of the phagocyte NADPH oxidase core complex/cytochrome b558 complex, composed of CYBB (heavy chain (beta)) and CYBA (light chain (alpha)). Component of the phagocyte NADPH oxidase complex composed of an obligatory core heterodimer formed by the membrane proteins CYBA and CYBB and the cytosolic regulatory subunits NCF1/p47-phox, NCF2/p67-phox, NCF4/p40-phox and the small GTPase RAC1 or RAC2. Interacts with NCF1 (via SH3 domain). Interacts with SH3PXD2A. Interacts with DUOX1, DUOX2 and TPO. Interacts with NOX4; this interaction mediates superoxide generation. Interacts with calprotectin (S100A8/9). Interacts with GBP7. Interacts with NOXO1. Forms a heterodimer with NOX3 and is essential for activity and cell membrane localization of NOX3. Interacts with NOX1.</text>
</comment>
<dbReference type="AlphaFoldDB" id="F7DB64"/>
<evidence type="ECO:0000256" key="12">
    <source>
        <dbReference type="ARBA" id="ARBA00032067"/>
    </source>
</evidence>
<feature type="transmembrane region" description="Helical" evidence="15">
    <location>
        <begin position="103"/>
        <end position="129"/>
    </location>
</feature>
<evidence type="ECO:0000256" key="8">
    <source>
        <dbReference type="ARBA" id="ARBA00030106"/>
    </source>
</evidence>
<sequence length="232" mass="25016">MGQIEWAMWANEQALASGLILITGGIVATAAQFAQWYFGVYSIAAGVFVCLLEYPRGKRRKGSTMERCGQKYMTKVVKLFGPLTRNYYVRAFLHLGLSVPAGFLLATILGTACLAIASGIYLLVSVLCGQPHWCLIPRSLKLALQGEPRPGACVLAHLVGMVTTVAAVCCTPSVHWLFPSMSPLICTTALPGGGRGALCPLPSSERWRHWPRVTQPAEAQPGLGPTYQTLLN</sequence>
<dbReference type="InterPro" id="IPR007732">
    <property type="entry name" value="Cyt_b558_asu"/>
</dbReference>
<dbReference type="GO" id="GO:0051279">
    <property type="term" value="P:regulation of release of sequestered calcium ion into cytosol"/>
    <property type="evidence" value="ECO:0007669"/>
    <property type="project" value="Ensembl"/>
</dbReference>
<dbReference type="PANTHER" id="PTHR15168">
    <property type="entry name" value="CYTOCHROME B-245 LIGHT CHAIN"/>
    <property type="match status" value="1"/>
</dbReference>
<dbReference type="PANTHER" id="PTHR15168:SF0">
    <property type="entry name" value="CYTOCHROME B-245 LIGHT CHAIN"/>
    <property type="match status" value="1"/>
</dbReference>
<dbReference type="Proteomes" id="UP000002281">
    <property type="component" value="Chromosome 3"/>
</dbReference>
<reference evidence="16" key="2">
    <citation type="submission" date="2025-08" db="UniProtKB">
        <authorList>
            <consortium name="Ensembl"/>
        </authorList>
    </citation>
    <scope>IDENTIFICATION</scope>
    <source>
        <strain evidence="16">Thoroughbred</strain>
    </source>
</reference>
<keyword evidence="6 15" id="KW-1133">Transmembrane helix</keyword>
<dbReference type="STRING" id="9796.ENSECAP00000008798"/>
<keyword evidence="7 15" id="KW-0472">Membrane</keyword>
<dbReference type="GeneTree" id="ENSGT00390000002290"/>
<dbReference type="InParanoid" id="F7DB64"/>
<dbReference type="GO" id="GO:0043020">
    <property type="term" value="C:NADPH oxidase complex"/>
    <property type="evidence" value="ECO:0000318"/>
    <property type="project" value="GO_Central"/>
</dbReference>
<reference evidence="16" key="3">
    <citation type="submission" date="2025-09" db="UniProtKB">
        <authorList>
            <consortium name="Ensembl"/>
        </authorList>
    </citation>
    <scope>IDENTIFICATION</scope>
    <source>
        <strain evidence="16">Thoroughbred</strain>
    </source>
</reference>
<feature type="transmembrane region" description="Helical" evidence="15">
    <location>
        <begin position="12"/>
        <end position="30"/>
    </location>
</feature>
<evidence type="ECO:0000256" key="5">
    <source>
        <dbReference type="ARBA" id="ARBA00022692"/>
    </source>
</evidence>
<dbReference type="GO" id="GO:0005768">
    <property type="term" value="C:endosome"/>
    <property type="evidence" value="ECO:0007669"/>
    <property type="project" value="Ensembl"/>
</dbReference>
<reference evidence="16 17" key="1">
    <citation type="journal article" date="2009" name="Science">
        <title>Genome sequence, comparative analysis, and population genetics of the domestic horse.</title>
        <authorList>
            <consortium name="Broad Institute Genome Sequencing Platform"/>
            <consortium name="Broad Institute Whole Genome Assembly Team"/>
            <person name="Wade C.M."/>
            <person name="Giulotto E."/>
            <person name="Sigurdsson S."/>
            <person name="Zoli M."/>
            <person name="Gnerre S."/>
            <person name="Imsland F."/>
            <person name="Lear T.L."/>
            <person name="Adelson D.L."/>
            <person name="Bailey E."/>
            <person name="Bellone R.R."/>
            <person name="Bloecker H."/>
            <person name="Distl O."/>
            <person name="Edgar R.C."/>
            <person name="Garber M."/>
            <person name="Leeb T."/>
            <person name="Mauceli E."/>
            <person name="MacLeod J.N."/>
            <person name="Penedo M.C.T."/>
            <person name="Raison J.M."/>
            <person name="Sharpe T."/>
            <person name="Vogel J."/>
            <person name="Andersson L."/>
            <person name="Antczak D.F."/>
            <person name="Biagi T."/>
            <person name="Binns M.M."/>
            <person name="Chowdhary B.P."/>
            <person name="Coleman S.J."/>
            <person name="Della Valle G."/>
            <person name="Fryc S."/>
            <person name="Guerin G."/>
            <person name="Hasegawa T."/>
            <person name="Hill E.W."/>
            <person name="Jurka J."/>
            <person name="Kiialainen A."/>
            <person name="Lindgren G."/>
            <person name="Liu J."/>
            <person name="Magnani E."/>
            <person name="Mickelson J.R."/>
            <person name="Murray J."/>
            <person name="Nergadze S.G."/>
            <person name="Onofrio R."/>
            <person name="Pedroni S."/>
            <person name="Piras M.F."/>
            <person name="Raudsepp T."/>
            <person name="Rocchi M."/>
            <person name="Roeed K.H."/>
            <person name="Ryder O.A."/>
            <person name="Searle S."/>
            <person name="Skow L."/>
            <person name="Swinburne J.E."/>
            <person name="Syvaenen A.C."/>
            <person name="Tozaki T."/>
            <person name="Valberg S.J."/>
            <person name="Vaudin M."/>
            <person name="White J.R."/>
            <person name="Zody M.C."/>
            <person name="Lander E.S."/>
            <person name="Lindblad-Toh K."/>
        </authorList>
    </citation>
    <scope>NUCLEOTIDE SEQUENCE [LARGE SCALE GENOMIC DNA]</scope>
    <source>
        <strain evidence="16 17">Thoroughbred</strain>
    </source>
</reference>
<evidence type="ECO:0000256" key="9">
    <source>
        <dbReference type="ARBA" id="ARBA00030298"/>
    </source>
</evidence>
<dbReference type="HOGENOM" id="CLU_125024_0_0_1"/>
<dbReference type="Bgee" id="ENSECAG00000010965">
    <property type="expression patterns" value="Expressed in leukocyte and 23 other cell types or tissues"/>
</dbReference>
<dbReference type="GO" id="GO:0050766">
    <property type="term" value="P:positive regulation of phagocytosis"/>
    <property type="evidence" value="ECO:0007669"/>
    <property type="project" value="Ensembl"/>
</dbReference>
<proteinExistence type="inferred from homology"/>
<dbReference type="GO" id="GO:0070254">
    <property type="term" value="P:mucus secretion"/>
    <property type="evidence" value="ECO:0007669"/>
    <property type="project" value="Ensembl"/>
</dbReference>
<dbReference type="GO" id="GO:1900426">
    <property type="term" value="P:positive regulation of defense response to bacterium"/>
    <property type="evidence" value="ECO:0007669"/>
    <property type="project" value="Ensembl"/>
</dbReference>
<dbReference type="GO" id="GO:0051649">
    <property type="term" value="P:establishment of localization in cell"/>
    <property type="evidence" value="ECO:0007669"/>
    <property type="project" value="Ensembl"/>
</dbReference>
<dbReference type="GO" id="GO:0034137">
    <property type="term" value="P:positive regulation of toll-like receptor 2 signaling pathway"/>
    <property type="evidence" value="ECO:0007669"/>
    <property type="project" value="Ensembl"/>
</dbReference>
<feature type="transmembrane region" description="Helical" evidence="15">
    <location>
        <begin position="150"/>
        <end position="178"/>
    </location>
</feature>
<dbReference type="GO" id="GO:0017124">
    <property type="term" value="F:SH3 domain binding"/>
    <property type="evidence" value="ECO:0007669"/>
    <property type="project" value="Ensembl"/>
</dbReference>
<keyword evidence="5 15" id="KW-0812">Transmembrane</keyword>
<dbReference type="Pfam" id="PF05038">
    <property type="entry name" value="Cytochrom_B558a"/>
    <property type="match status" value="1"/>
</dbReference>
<evidence type="ECO:0000256" key="13">
    <source>
        <dbReference type="ARBA" id="ARBA00033347"/>
    </source>
</evidence>
<evidence type="ECO:0000256" key="2">
    <source>
        <dbReference type="ARBA" id="ARBA00010590"/>
    </source>
</evidence>
<comment type="similarity">
    <text evidence="2">Belongs to the p22phox family.</text>
</comment>
<dbReference type="VGNC" id="VGNC:50466">
    <property type="gene designation" value="CYBA"/>
</dbReference>
<organism evidence="16 17">
    <name type="scientific">Equus caballus</name>
    <name type="common">Horse</name>
    <dbReference type="NCBI Taxonomy" id="9796"/>
    <lineage>
        <taxon>Eukaryota</taxon>
        <taxon>Metazoa</taxon>
        <taxon>Chordata</taxon>
        <taxon>Craniata</taxon>
        <taxon>Vertebrata</taxon>
        <taxon>Euteleostomi</taxon>
        <taxon>Mammalia</taxon>
        <taxon>Eutheria</taxon>
        <taxon>Laurasiatheria</taxon>
        <taxon>Perissodactyla</taxon>
        <taxon>Equidae</taxon>
        <taxon>Equus</taxon>
    </lineage>
</organism>
<dbReference type="GO" id="GO:0017004">
    <property type="term" value="P:cytochrome complex assembly"/>
    <property type="evidence" value="ECO:0007669"/>
    <property type="project" value="Ensembl"/>
</dbReference>
<dbReference type="GO" id="GO:0006954">
    <property type="term" value="P:inflammatory response"/>
    <property type="evidence" value="ECO:0007669"/>
    <property type="project" value="Ensembl"/>
</dbReference>
<evidence type="ECO:0000256" key="6">
    <source>
        <dbReference type="ARBA" id="ARBA00022989"/>
    </source>
</evidence>
<dbReference type="GO" id="GO:0042554">
    <property type="term" value="P:superoxide anion generation"/>
    <property type="evidence" value="ECO:0000318"/>
    <property type="project" value="GO_Central"/>
</dbReference>
<evidence type="ECO:0000256" key="15">
    <source>
        <dbReference type="SAM" id="Phobius"/>
    </source>
</evidence>
<evidence type="ECO:0000256" key="11">
    <source>
        <dbReference type="ARBA" id="ARBA00031995"/>
    </source>
</evidence>
<evidence type="ECO:0000313" key="17">
    <source>
        <dbReference type="Proteomes" id="UP000002281"/>
    </source>
</evidence>
<protein>
    <recommendedName>
        <fullName evidence="3">Cytochrome b-245 light chain</fullName>
    </recommendedName>
    <alternativeName>
        <fullName evidence="11">Cytochrome b(558) alpha chain</fullName>
    </alternativeName>
    <alternativeName>
        <fullName evidence="10">Cytochrome b558 subunit alpha</fullName>
    </alternativeName>
    <alternativeName>
        <fullName evidence="13">Neutrophil cytochrome b 22 kDa polypeptide</fullName>
    </alternativeName>
    <alternativeName>
        <fullName evidence="12">Superoxide-generating NADPH oxidase light chain subunit</fullName>
    </alternativeName>
    <alternativeName>
        <fullName evidence="8">p22 phagocyte B-cytochrome</fullName>
    </alternativeName>
    <alternativeName>
        <fullName evidence="9">p22-phox</fullName>
    </alternativeName>
</protein>
<dbReference type="GO" id="GO:0009055">
    <property type="term" value="F:electron transfer activity"/>
    <property type="evidence" value="ECO:0007669"/>
    <property type="project" value="Ensembl"/>
</dbReference>
<dbReference type="GO" id="GO:0032755">
    <property type="term" value="P:positive regulation of interleukin-6 production"/>
    <property type="evidence" value="ECO:0007669"/>
    <property type="project" value="Ensembl"/>
</dbReference>
<accession>F7DB64</accession>
<feature type="transmembrane region" description="Helical" evidence="15">
    <location>
        <begin position="36"/>
        <end position="55"/>
    </location>
</feature>
<keyword evidence="4" id="KW-1003">Cell membrane</keyword>